<evidence type="ECO:0000256" key="5">
    <source>
        <dbReference type="ARBA" id="ARBA00022989"/>
    </source>
</evidence>
<dbReference type="InterPro" id="IPR049142">
    <property type="entry name" value="MS_channel_1st"/>
</dbReference>
<evidence type="ECO:0000259" key="11">
    <source>
        <dbReference type="Pfam" id="PF21082"/>
    </source>
</evidence>
<proteinExistence type="inferred from homology"/>
<evidence type="ECO:0000256" key="8">
    <source>
        <dbReference type="SAM" id="Phobius"/>
    </source>
</evidence>
<dbReference type="PANTHER" id="PTHR43634:SF2">
    <property type="entry name" value="LOW CONDUCTANCE MECHANOSENSITIVE CHANNEL YNAI"/>
    <property type="match status" value="1"/>
</dbReference>
<dbReference type="Proteomes" id="UP000598633">
    <property type="component" value="Unassembled WGS sequence"/>
</dbReference>
<evidence type="ECO:0000256" key="4">
    <source>
        <dbReference type="ARBA" id="ARBA00022692"/>
    </source>
</evidence>
<dbReference type="Pfam" id="PF21082">
    <property type="entry name" value="MS_channel_3rd"/>
    <property type="match status" value="1"/>
</dbReference>
<evidence type="ECO:0000259" key="10">
    <source>
        <dbReference type="Pfam" id="PF00924"/>
    </source>
</evidence>
<keyword evidence="5 8" id="KW-1133">Transmembrane helix</keyword>
<keyword evidence="3" id="KW-1003">Cell membrane</keyword>
<dbReference type="PANTHER" id="PTHR43634">
    <property type="entry name" value="OW CONDUCTANCE MECHANOSENSITIVE CHANNEL"/>
    <property type="match status" value="1"/>
</dbReference>
<feature type="domain" description="Mechanosensitive ion channel transmembrane helices 2/3" evidence="12">
    <location>
        <begin position="316"/>
        <end position="355"/>
    </location>
</feature>
<feature type="domain" description="Mechanosensitive ion channel MscS" evidence="10">
    <location>
        <begin position="356"/>
        <end position="421"/>
    </location>
</feature>
<evidence type="ECO:0000256" key="9">
    <source>
        <dbReference type="SAM" id="SignalP"/>
    </source>
</evidence>
<dbReference type="EMBL" id="JACXWA010000029">
    <property type="protein sequence ID" value="MBD3870085.1"/>
    <property type="molecule type" value="Genomic_DNA"/>
</dbReference>
<evidence type="ECO:0000256" key="6">
    <source>
        <dbReference type="ARBA" id="ARBA00023136"/>
    </source>
</evidence>
<dbReference type="Pfam" id="PF21088">
    <property type="entry name" value="MS_channel_1st"/>
    <property type="match status" value="1"/>
</dbReference>
<gene>
    <name evidence="13" type="ORF">IFJ97_01845</name>
</gene>
<dbReference type="Gene3D" id="3.30.70.100">
    <property type="match status" value="1"/>
</dbReference>
<feature type="transmembrane region" description="Helical" evidence="8">
    <location>
        <begin position="272"/>
        <end position="294"/>
    </location>
</feature>
<dbReference type="InterPro" id="IPR023408">
    <property type="entry name" value="MscS_beta-dom_sf"/>
</dbReference>
<comment type="caution">
    <text evidence="13">The sequence shown here is derived from an EMBL/GenBank/DDBJ whole genome shotgun (WGS) entry which is preliminary data.</text>
</comment>
<feature type="transmembrane region" description="Helical" evidence="8">
    <location>
        <begin position="190"/>
        <end position="221"/>
    </location>
</feature>
<comment type="subcellular location">
    <subcellularLocation>
        <location evidence="1">Cell membrane</location>
        <topology evidence="1">Multi-pass membrane protein</topology>
    </subcellularLocation>
</comment>
<dbReference type="GO" id="GO:0008381">
    <property type="term" value="F:mechanosensitive monoatomic ion channel activity"/>
    <property type="evidence" value="ECO:0007669"/>
    <property type="project" value="UniProtKB-ARBA"/>
</dbReference>
<evidence type="ECO:0000256" key="7">
    <source>
        <dbReference type="SAM" id="MobiDB-lite"/>
    </source>
</evidence>
<reference evidence="13 14" key="1">
    <citation type="submission" date="2020-08" db="EMBL/GenBank/DDBJ databases">
        <title>Acidobacteriota in marine sediments use diverse sulfur dissimilation pathways.</title>
        <authorList>
            <person name="Wasmund K."/>
        </authorList>
    </citation>
    <scope>NUCLEOTIDE SEQUENCE [LARGE SCALE GENOMIC DNA]</scope>
    <source>
        <strain evidence="13">MAG AM3-A</strain>
    </source>
</reference>
<feature type="domain" description="Mechanosensitive ion channel MscS C-terminal" evidence="11">
    <location>
        <begin position="431"/>
        <end position="514"/>
    </location>
</feature>
<dbReference type="InterPro" id="IPR006685">
    <property type="entry name" value="MscS_channel_2nd"/>
</dbReference>
<dbReference type="Gene3D" id="2.30.30.60">
    <property type="match status" value="1"/>
</dbReference>
<dbReference type="SUPFAM" id="SSF82861">
    <property type="entry name" value="Mechanosensitive channel protein MscS (YggB), transmembrane region"/>
    <property type="match status" value="1"/>
</dbReference>
<dbReference type="SUPFAM" id="SSF50182">
    <property type="entry name" value="Sm-like ribonucleoproteins"/>
    <property type="match status" value="1"/>
</dbReference>
<dbReference type="InterPro" id="IPR011014">
    <property type="entry name" value="MscS_channel_TM-2"/>
</dbReference>
<accession>A0A8J6YA80</accession>
<dbReference type="GO" id="GO:0005886">
    <property type="term" value="C:plasma membrane"/>
    <property type="evidence" value="ECO:0007669"/>
    <property type="project" value="UniProtKB-SubCell"/>
</dbReference>
<name>A0A8J6YA80_9BACT</name>
<keyword evidence="6 8" id="KW-0472">Membrane</keyword>
<sequence>MRHRPWLAALWMMGFAVTAMAAAPATPAAEATPAVVAEYASPRATLTTFLEAFYEVPADLGRAADCLDLGDLPSEIRGIKGRELAAELKNVLDRTVYVDLEEVPDATDGSTYIVLRGAEGEVALARSISGQWLFSAATVASLDTLHEAVKDRAVVAGVGRTAPEAVTPGTWLRSHAPEALRGRVLFLEGWQWLGILLIIFLGFVTGRIFTALVTSGLSRLLERRSRSIDRSAALRVVRPLGMIVMLVVWGLGIVWLGLPVGIFTLYYRALKVVGVGVAVVSVFRFIDVLAEILARKAAYTESQYDDMLIPLVRKSLKVLAGAAGLVTAAQFLGTDLTALLASLGIGGLALALAAQDTVGNFFGSLMVFLDRPFKVGDWVITGDVEGTVEEVGFRSTRIRTFYNSLITLPNSNLVKASVDNLGDRRFRRWKTVLGIAYDTPPEKIDAFCEGIRELVRRHPYTRKDYFHVYLNEFGSDSLQILVYVFFATPDWATELRERHRLGVDIIRLATDLGVEFAFPTQTLYLRREEWTKPQRGGNRYAEASSNAVAAAKKAAAKLAEEGVGDEIPPPVQFEKPPGQDAGDAGE</sequence>
<evidence type="ECO:0000256" key="2">
    <source>
        <dbReference type="ARBA" id="ARBA00008017"/>
    </source>
</evidence>
<keyword evidence="9" id="KW-0732">Signal</keyword>
<dbReference type="AlphaFoldDB" id="A0A8J6YA80"/>
<dbReference type="SUPFAM" id="SSF82689">
    <property type="entry name" value="Mechanosensitive channel protein MscS (YggB), C-terminal domain"/>
    <property type="match status" value="1"/>
</dbReference>
<dbReference type="InterPro" id="IPR045042">
    <property type="entry name" value="YnaI-like"/>
</dbReference>
<organism evidence="13 14">
    <name type="scientific">Candidatus Sulfomarinibacter kjeldsenii</name>
    <dbReference type="NCBI Taxonomy" id="2885994"/>
    <lineage>
        <taxon>Bacteria</taxon>
        <taxon>Pseudomonadati</taxon>
        <taxon>Acidobacteriota</taxon>
        <taxon>Thermoanaerobaculia</taxon>
        <taxon>Thermoanaerobaculales</taxon>
        <taxon>Candidatus Sulfomarinibacteraceae</taxon>
        <taxon>Candidatus Sulfomarinibacter</taxon>
    </lineage>
</organism>
<comment type="similarity">
    <text evidence="2">Belongs to the MscS (TC 1.A.23) family.</text>
</comment>
<dbReference type="InterPro" id="IPR010920">
    <property type="entry name" value="LSM_dom_sf"/>
</dbReference>
<feature type="chain" id="PRO_5035322664" evidence="9">
    <location>
        <begin position="22"/>
        <end position="586"/>
    </location>
</feature>
<evidence type="ECO:0000313" key="13">
    <source>
        <dbReference type="EMBL" id="MBD3870085.1"/>
    </source>
</evidence>
<evidence type="ECO:0000256" key="3">
    <source>
        <dbReference type="ARBA" id="ARBA00022475"/>
    </source>
</evidence>
<evidence type="ECO:0000256" key="1">
    <source>
        <dbReference type="ARBA" id="ARBA00004651"/>
    </source>
</evidence>
<dbReference type="Gene3D" id="1.10.287.1260">
    <property type="match status" value="1"/>
</dbReference>
<evidence type="ECO:0000313" key="14">
    <source>
        <dbReference type="Proteomes" id="UP000598633"/>
    </source>
</evidence>
<feature type="signal peptide" evidence="9">
    <location>
        <begin position="1"/>
        <end position="21"/>
    </location>
</feature>
<feature type="transmembrane region" description="Helical" evidence="8">
    <location>
        <begin position="339"/>
        <end position="362"/>
    </location>
</feature>
<dbReference type="Pfam" id="PF00924">
    <property type="entry name" value="MS_channel_2nd"/>
    <property type="match status" value="1"/>
</dbReference>
<keyword evidence="4 8" id="KW-0812">Transmembrane</keyword>
<evidence type="ECO:0000259" key="12">
    <source>
        <dbReference type="Pfam" id="PF21088"/>
    </source>
</evidence>
<protein>
    <submittedName>
        <fullName evidence="13">Mechanosensitive ion channel family protein</fullName>
    </submittedName>
</protein>
<feature type="transmembrane region" description="Helical" evidence="8">
    <location>
        <begin position="242"/>
        <end position="266"/>
    </location>
</feature>
<feature type="region of interest" description="Disordered" evidence="7">
    <location>
        <begin position="559"/>
        <end position="586"/>
    </location>
</feature>
<dbReference type="InterPro" id="IPR011066">
    <property type="entry name" value="MscS_channel_C_sf"/>
</dbReference>
<dbReference type="InterPro" id="IPR049278">
    <property type="entry name" value="MS_channel_C"/>
</dbReference>